<accession>A0A8S5Q298</accession>
<feature type="compositionally biased region" description="Acidic residues" evidence="1">
    <location>
        <begin position="99"/>
        <end position="110"/>
    </location>
</feature>
<feature type="region of interest" description="Disordered" evidence="1">
    <location>
        <begin position="99"/>
        <end position="129"/>
    </location>
</feature>
<protein>
    <submittedName>
        <fullName evidence="2">Uncharacterized protein</fullName>
    </submittedName>
</protein>
<reference evidence="2" key="1">
    <citation type="journal article" date="2021" name="Proc. Natl. Acad. Sci. U.S.A.">
        <title>A Catalog of Tens of Thousands of Viruses from Human Metagenomes Reveals Hidden Associations with Chronic Diseases.</title>
        <authorList>
            <person name="Tisza M.J."/>
            <person name="Buck C.B."/>
        </authorList>
    </citation>
    <scope>NUCLEOTIDE SEQUENCE</scope>
    <source>
        <strain evidence="2">CtMYT7</strain>
    </source>
</reference>
<dbReference type="EMBL" id="BK015566">
    <property type="protein sequence ID" value="DAE13455.1"/>
    <property type="molecule type" value="Genomic_DNA"/>
</dbReference>
<proteinExistence type="predicted"/>
<organism evidence="2">
    <name type="scientific">Myoviridae sp. ctMYT7</name>
    <dbReference type="NCBI Taxonomy" id="2825087"/>
    <lineage>
        <taxon>Viruses</taxon>
        <taxon>Duplodnaviria</taxon>
        <taxon>Heunggongvirae</taxon>
        <taxon>Uroviricota</taxon>
        <taxon>Caudoviricetes</taxon>
    </lineage>
</organism>
<name>A0A8S5Q298_9CAUD</name>
<evidence type="ECO:0000313" key="2">
    <source>
        <dbReference type="EMBL" id="DAE13455.1"/>
    </source>
</evidence>
<evidence type="ECO:0000256" key="1">
    <source>
        <dbReference type="SAM" id="MobiDB-lite"/>
    </source>
</evidence>
<sequence>MTTRKMTLKERRRIQRRKRKLQKIMGLATFLLAICATIITLGRPRNEVECVVEVEESTPNIIEVSSITNESDLEMQKNEVYHVKCAGFVTTNVNTTTIESEDPVTYEPDETPYPKKKSKNKKENKDKGEEKFVPDYCGSVHPYMGWACITDESSPQYKLKKEVENYDENGFGKVGNRYAVAMKPYYGKIGDYIDVIQNDGIEYHCIIVDYKGMENKEEDGWLATYAHGMNDIIEFVVDKESWYSTDKTVKQYHPEFSRNISKIYNVGSYWD</sequence>